<accession>A0A8K0PAX5</accession>
<keyword evidence="3" id="KW-1185">Reference proteome</keyword>
<name>A0A8K0PAX5_LADFU</name>
<dbReference type="AlphaFoldDB" id="A0A8K0PAX5"/>
<proteinExistence type="predicted"/>
<protein>
    <submittedName>
        <fullName evidence="2">Uncharacterized protein</fullName>
    </submittedName>
</protein>
<feature type="compositionally biased region" description="Polar residues" evidence="1">
    <location>
        <begin position="8"/>
        <end position="17"/>
    </location>
</feature>
<organism evidence="2 3">
    <name type="scientific">Ladona fulva</name>
    <name type="common">Scarce chaser dragonfly</name>
    <name type="synonym">Libellula fulva</name>
    <dbReference type="NCBI Taxonomy" id="123851"/>
    <lineage>
        <taxon>Eukaryota</taxon>
        <taxon>Metazoa</taxon>
        <taxon>Ecdysozoa</taxon>
        <taxon>Arthropoda</taxon>
        <taxon>Hexapoda</taxon>
        <taxon>Insecta</taxon>
        <taxon>Pterygota</taxon>
        <taxon>Palaeoptera</taxon>
        <taxon>Odonata</taxon>
        <taxon>Epiprocta</taxon>
        <taxon>Anisoptera</taxon>
        <taxon>Libelluloidea</taxon>
        <taxon>Libellulidae</taxon>
        <taxon>Ladona</taxon>
    </lineage>
</organism>
<sequence length="82" mass="8979">MNRDPTDTVASKTSNLIRKSGLPEEMMGRMHPGAPAPPRLYGLPKIHKEGAPLRPIVSAINSPTYNLAKVLSSLMAPLRWTM</sequence>
<dbReference type="OrthoDB" id="6782675at2759"/>
<comment type="caution">
    <text evidence="2">The sequence shown here is derived from an EMBL/GenBank/DDBJ whole genome shotgun (WGS) entry which is preliminary data.</text>
</comment>
<evidence type="ECO:0000313" key="2">
    <source>
        <dbReference type="EMBL" id="KAG8239602.1"/>
    </source>
</evidence>
<feature type="region of interest" description="Disordered" evidence="1">
    <location>
        <begin position="1"/>
        <end position="41"/>
    </location>
</feature>
<reference evidence="2" key="1">
    <citation type="submission" date="2013-04" db="EMBL/GenBank/DDBJ databases">
        <authorList>
            <person name="Qu J."/>
            <person name="Murali S.C."/>
            <person name="Bandaranaike D."/>
            <person name="Bellair M."/>
            <person name="Blankenburg K."/>
            <person name="Chao H."/>
            <person name="Dinh H."/>
            <person name="Doddapaneni H."/>
            <person name="Downs B."/>
            <person name="Dugan-Rocha S."/>
            <person name="Elkadiri S."/>
            <person name="Gnanaolivu R.D."/>
            <person name="Hernandez B."/>
            <person name="Javaid M."/>
            <person name="Jayaseelan J.C."/>
            <person name="Lee S."/>
            <person name="Li M."/>
            <person name="Ming W."/>
            <person name="Munidasa M."/>
            <person name="Muniz J."/>
            <person name="Nguyen L."/>
            <person name="Ongeri F."/>
            <person name="Osuji N."/>
            <person name="Pu L.-L."/>
            <person name="Puazo M."/>
            <person name="Qu C."/>
            <person name="Quiroz J."/>
            <person name="Raj R."/>
            <person name="Weissenberger G."/>
            <person name="Xin Y."/>
            <person name="Zou X."/>
            <person name="Han Y."/>
            <person name="Richards S."/>
            <person name="Worley K."/>
            <person name="Muzny D."/>
            <person name="Gibbs R."/>
        </authorList>
    </citation>
    <scope>NUCLEOTIDE SEQUENCE</scope>
    <source>
        <strain evidence="2">Sampled in the wild</strain>
    </source>
</reference>
<dbReference type="EMBL" id="KZ309732">
    <property type="protein sequence ID" value="KAG8239602.1"/>
    <property type="molecule type" value="Genomic_DNA"/>
</dbReference>
<evidence type="ECO:0000313" key="3">
    <source>
        <dbReference type="Proteomes" id="UP000792457"/>
    </source>
</evidence>
<evidence type="ECO:0000256" key="1">
    <source>
        <dbReference type="SAM" id="MobiDB-lite"/>
    </source>
</evidence>
<dbReference type="Proteomes" id="UP000792457">
    <property type="component" value="Unassembled WGS sequence"/>
</dbReference>
<gene>
    <name evidence="2" type="ORF">J437_LFUL018654</name>
</gene>
<reference evidence="2" key="2">
    <citation type="submission" date="2017-10" db="EMBL/GenBank/DDBJ databases">
        <title>Ladona fulva Genome sequencing and assembly.</title>
        <authorList>
            <person name="Murali S."/>
            <person name="Richards S."/>
            <person name="Bandaranaike D."/>
            <person name="Bellair M."/>
            <person name="Blankenburg K."/>
            <person name="Chao H."/>
            <person name="Dinh H."/>
            <person name="Doddapaneni H."/>
            <person name="Dugan-Rocha S."/>
            <person name="Elkadiri S."/>
            <person name="Gnanaolivu R."/>
            <person name="Hernandez B."/>
            <person name="Skinner E."/>
            <person name="Javaid M."/>
            <person name="Lee S."/>
            <person name="Li M."/>
            <person name="Ming W."/>
            <person name="Munidasa M."/>
            <person name="Muniz J."/>
            <person name="Nguyen L."/>
            <person name="Hughes D."/>
            <person name="Osuji N."/>
            <person name="Pu L.-L."/>
            <person name="Puazo M."/>
            <person name="Qu C."/>
            <person name="Quiroz J."/>
            <person name="Raj R."/>
            <person name="Weissenberger G."/>
            <person name="Xin Y."/>
            <person name="Zou X."/>
            <person name="Han Y."/>
            <person name="Worley K."/>
            <person name="Muzny D."/>
            <person name="Gibbs R."/>
        </authorList>
    </citation>
    <scope>NUCLEOTIDE SEQUENCE</scope>
    <source>
        <strain evidence="2">Sampled in the wild</strain>
    </source>
</reference>